<feature type="domain" description="PAC" evidence="26">
    <location>
        <begin position="538"/>
        <end position="590"/>
    </location>
</feature>
<proteinExistence type="inferred from homology"/>
<dbReference type="SUPFAM" id="SSF55785">
    <property type="entry name" value="PYP-like sensor domain (PAS domain)"/>
    <property type="match status" value="3"/>
</dbReference>
<feature type="domain" description="HAMP" evidence="27">
    <location>
        <begin position="392"/>
        <end position="443"/>
    </location>
</feature>
<dbReference type="PRINTS" id="PR00344">
    <property type="entry name" value="BCTRLSENSOR"/>
</dbReference>
<keyword evidence="16 22" id="KW-0472">Membrane</keyword>
<evidence type="ECO:0000256" key="9">
    <source>
        <dbReference type="ARBA" id="ARBA00022692"/>
    </source>
</evidence>
<evidence type="ECO:0000259" key="24">
    <source>
        <dbReference type="PROSITE" id="PS50110"/>
    </source>
</evidence>
<dbReference type="InterPro" id="IPR005467">
    <property type="entry name" value="His_kinase_dom"/>
</dbReference>
<evidence type="ECO:0000256" key="1">
    <source>
        <dbReference type="ARBA" id="ARBA00000085"/>
    </source>
</evidence>
<feature type="coiled-coil region" evidence="20">
    <location>
        <begin position="438"/>
        <end position="469"/>
    </location>
</feature>
<reference evidence="28" key="1">
    <citation type="submission" date="2020-05" db="EMBL/GenBank/DDBJ databases">
        <authorList>
            <person name="Zhu T."/>
            <person name="Keshari N."/>
            <person name="Lu X."/>
        </authorList>
    </citation>
    <scope>NUCLEOTIDE SEQUENCE</scope>
    <source>
        <strain evidence="28">NK1-12</strain>
    </source>
</reference>
<dbReference type="InterPro" id="IPR001789">
    <property type="entry name" value="Sig_transdc_resp-reg_receiver"/>
</dbReference>
<dbReference type="Gene3D" id="1.10.287.130">
    <property type="match status" value="1"/>
</dbReference>
<dbReference type="Gene3D" id="6.10.340.10">
    <property type="match status" value="1"/>
</dbReference>
<evidence type="ECO:0000313" key="28">
    <source>
        <dbReference type="EMBL" id="WNZ25591.1"/>
    </source>
</evidence>
<dbReference type="EMBL" id="CP053586">
    <property type="protein sequence ID" value="WNZ25591.1"/>
    <property type="molecule type" value="Genomic_DNA"/>
</dbReference>
<dbReference type="EC" id="2.7.13.3" evidence="4"/>
<keyword evidence="5" id="KW-1003">Cell membrane</keyword>
<evidence type="ECO:0000256" key="19">
    <source>
        <dbReference type="PROSITE-ProRule" id="PRU00169"/>
    </source>
</evidence>
<evidence type="ECO:0000256" key="17">
    <source>
        <dbReference type="ARBA" id="ARBA00023306"/>
    </source>
</evidence>
<evidence type="ECO:0000256" key="8">
    <source>
        <dbReference type="ARBA" id="ARBA00022679"/>
    </source>
</evidence>
<dbReference type="InterPro" id="IPR003661">
    <property type="entry name" value="HisK_dim/P_dom"/>
</dbReference>
<dbReference type="Pfam" id="PF08448">
    <property type="entry name" value="PAS_4"/>
    <property type="match status" value="1"/>
</dbReference>
<evidence type="ECO:0000259" key="23">
    <source>
        <dbReference type="PROSITE" id="PS50109"/>
    </source>
</evidence>
<dbReference type="CDD" id="cd18773">
    <property type="entry name" value="PDC1_HK_sensor"/>
    <property type="match status" value="1"/>
</dbReference>
<dbReference type="InterPro" id="IPR013655">
    <property type="entry name" value="PAS_fold_3"/>
</dbReference>
<dbReference type="Pfam" id="PF02518">
    <property type="entry name" value="HATPase_c"/>
    <property type="match status" value="1"/>
</dbReference>
<dbReference type="CDD" id="cd16922">
    <property type="entry name" value="HATPase_EvgS-ArcB-TorS-like"/>
    <property type="match status" value="1"/>
</dbReference>
<dbReference type="PROSITE" id="PS50113">
    <property type="entry name" value="PAC"/>
    <property type="match status" value="3"/>
</dbReference>
<evidence type="ECO:0000256" key="14">
    <source>
        <dbReference type="ARBA" id="ARBA00022989"/>
    </source>
</evidence>
<comment type="catalytic activity">
    <reaction evidence="1">
        <text>ATP + protein L-histidine = ADP + protein N-phospho-L-histidine.</text>
        <dbReference type="EC" id="2.7.13.3"/>
    </reaction>
</comment>
<evidence type="ECO:0000256" key="3">
    <source>
        <dbReference type="ARBA" id="ARBA00006402"/>
    </source>
</evidence>
<evidence type="ECO:0000256" key="20">
    <source>
        <dbReference type="SAM" id="Coils"/>
    </source>
</evidence>
<dbReference type="InterPro" id="IPR000700">
    <property type="entry name" value="PAS-assoc_C"/>
</dbReference>
<feature type="region of interest" description="Disordered" evidence="21">
    <location>
        <begin position="1330"/>
        <end position="1353"/>
    </location>
</feature>
<gene>
    <name evidence="28" type="ORF">HJG54_23965</name>
</gene>
<evidence type="ECO:0000256" key="22">
    <source>
        <dbReference type="SAM" id="Phobius"/>
    </source>
</evidence>
<keyword evidence="11" id="KW-0547">Nucleotide-binding</keyword>
<feature type="modified residue" description="4-aspartylphosphate" evidence="19">
    <location>
        <position position="1164"/>
    </location>
</feature>
<dbReference type="Pfam" id="PF00512">
    <property type="entry name" value="HisKA"/>
    <property type="match status" value="1"/>
</dbReference>
<dbReference type="CDD" id="cd00082">
    <property type="entry name" value="HisKA"/>
    <property type="match status" value="1"/>
</dbReference>
<dbReference type="InterPro" id="IPR035965">
    <property type="entry name" value="PAS-like_dom_sf"/>
</dbReference>
<feature type="region of interest" description="Disordered" evidence="21">
    <location>
        <begin position="1245"/>
        <end position="1266"/>
    </location>
</feature>
<keyword evidence="6" id="KW-0997">Cell inner membrane</keyword>
<dbReference type="InterPro" id="IPR036890">
    <property type="entry name" value="HATPase_C_sf"/>
</dbReference>
<dbReference type="NCBIfam" id="TIGR00229">
    <property type="entry name" value="sensory_box"/>
    <property type="match status" value="3"/>
</dbReference>
<evidence type="ECO:0000256" key="18">
    <source>
        <dbReference type="ARBA" id="ARBA00074306"/>
    </source>
</evidence>
<evidence type="ECO:0000259" key="26">
    <source>
        <dbReference type="PROSITE" id="PS50113"/>
    </source>
</evidence>
<keyword evidence="14 22" id="KW-1133">Transmembrane helix</keyword>
<dbReference type="CDD" id="cd00130">
    <property type="entry name" value="PAS"/>
    <property type="match status" value="3"/>
</dbReference>
<dbReference type="Gene3D" id="2.10.70.100">
    <property type="match status" value="1"/>
</dbReference>
<dbReference type="PROSITE" id="PS50109">
    <property type="entry name" value="HIS_KIN"/>
    <property type="match status" value="1"/>
</dbReference>
<dbReference type="InterPro" id="IPR001610">
    <property type="entry name" value="PAC"/>
</dbReference>
<dbReference type="Pfam" id="PF00072">
    <property type="entry name" value="Response_reg"/>
    <property type="match status" value="1"/>
</dbReference>
<dbReference type="GO" id="GO:0005886">
    <property type="term" value="C:plasma membrane"/>
    <property type="evidence" value="ECO:0007669"/>
    <property type="project" value="UniProtKB-SubCell"/>
</dbReference>
<dbReference type="FunFam" id="1.10.287.130:FF:000038">
    <property type="entry name" value="Sensory transduction histidine kinase"/>
    <property type="match status" value="1"/>
</dbReference>
<dbReference type="Pfam" id="PF00672">
    <property type="entry name" value="HAMP"/>
    <property type="match status" value="1"/>
</dbReference>
<keyword evidence="20" id="KW-0175">Coiled coil</keyword>
<keyword evidence="17" id="KW-0131">Cell cycle</keyword>
<feature type="transmembrane region" description="Helical" evidence="22">
    <location>
        <begin position="20"/>
        <end position="41"/>
    </location>
</feature>
<evidence type="ECO:0000256" key="16">
    <source>
        <dbReference type="ARBA" id="ARBA00023136"/>
    </source>
</evidence>
<evidence type="ECO:0000256" key="12">
    <source>
        <dbReference type="ARBA" id="ARBA00022777"/>
    </source>
</evidence>
<evidence type="ECO:0000256" key="13">
    <source>
        <dbReference type="ARBA" id="ARBA00022840"/>
    </source>
</evidence>
<dbReference type="InterPro" id="IPR003660">
    <property type="entry name" value="HAMP_dom"/>
</dbReference>
<dbReference type="SMART" id="SM00387">
    <property type="entry name" value="HATPase_c"/>
    <property type="match status" value="1"/>
</dbReference>
<dbReference type="Gene3D" id="3.30.450.20">
    <property type="entry name" value="PAS domain"/>
    <property type="match status" value="4"/>
</dbReference>
<keyword evidence="15" id="KW-0902">Two-component regulatory system</keyword>
<dbReference type="FunFam" id="3.30.565.10:FF:000010">
    <property type="entry name" value="Sensor histidine kinase RcsC"/>
    <property type="match status" value="1"/>
</dbReference>
<dbReference type="Gene3D" id="3.30.565.10">
    <property type="entry name" value="Histidine kinase-like ATPase, C-terminal domain"/>
    <property type="match status" value="1"/>
</dbReference>
<evidence type="ECO:0000256" key="15">
    <source>
        <dbReference type="ARBA" id="ARBA00023012"/>
    </source>
</evidence>
<keyword evidence="7 19" id="KW-0597">Phosphoprotein</keyword>
<dbReference type="SMART" id="SM00086">
    <property type="entry name" value="PAC"/>
    <property type="match status" value="3"/>
</dbReference>
<evidence type="ECO:0000256" key="5">
    <source>
        <dbReference type="ARBA" id="ARBA00022475"/>
    </source>
</evidence>
<feature type="domain" description="PAS" evidence="25">
    <location>
        <begin position="712"/>
        <end position="783"/>
    </location>
</feature>
<dbReference type="SUPFAM" id="SSF47384">
    <property type="entry name" value="Homodimeric domain of signal transducing histidine kinase"/>
    <property type="match status" value="1"/>
</dbReference>
<feature type="domain" description="PAC" evidence="26">
    <location>
        <begin position="787"/>
        <end position="839"/>
    </location>
</feature>
<dbReference type="SMART" id="SM00448">
    <property type="entry name" value="REC"/>
    <property type="match status" value="1"/>
</dbReference>
<evidence type="ECO:0000256" key="7">
    <source>
        <dbReference type="ARBA" id="ARBA00022553"/>
    </source>
</evidence>
<keyword evidence="9 22" id="KW-0812">Transmembrane</keyword>
<feature type="domain" description="PAC" evidence="26">
    <location>
        <begin position="659"/>
        <end position="711"/>
    </location>
</feature>
<feature type="domain" description="PAS" evidence="25">
    <location>
        <begin position="584"/>
        <end position="656"/>
    </location>
</feature>
<dbReference type="PANTHER" id="PTHR43047">
    <property type="entry name" value="TWO-COMPONENT HISTIDINE PROTEIN KINASE"/>
    <property type="match status" value="1"/>
</dbReference>
<name>A0AA97AK30_9CYAN</name>
<dbReference type="GO" id="GO:0005524">
    <property type="term" value="F:ATP binding"/>
    <property type="evidence" value="ECO:0007669"/>
    <property type="project" value="UniProtKB-KW"/>
</dbReference>
<feature type="compositionally biased region" description="Basic and acidic residues" evidence="21">
    <location>
        <begin position="1340"/>
        <end position="1353"/>
    </location>
</feature>
<evidence type="ECO:0000256" key="21">
    <source>
        <dbReference type="SAM" id="MobiDB-lite"/>
    </source>
</evidence>
<dbReference type="SUPFAM" id="SSF52172">
    <property type="entry name" value="CheY-like"/>
    <property type="match status" value="1"/>
</dbReference>
<dbReference type="RefSeq" id="WP_316431745.1">
    <property type="nucleotide sequence ID" value="NZ_CP053586.1"/>
</dbReference>
<sequence>MKLPLLIPFAFRQAVPLRWVLVVPFALQTIAAVSFVGYLSYRSGQQAVANLANQLMQEQGERIIQNLNHYFHAPKIVTRDNQAAIRLGALDWQDAAQIEAYFVNQLKIHSDVSGLMIATERKEFLAVGRPHPDRLAIRRRNLVTGALESYVADRQGQRLYWQDTLPNFDPHATPAVSPWYPVAKQTQNGLWQPIVSTVRGTDQPLLMMAYFLPFTDSQDQVQGVLSASIYSEQISTVLQHLQIGKMGQAFIMDEQGWLIATSTGELPFRQDLSTAEKKTLAPAALRLAAQDSENPLTRAAANWSLNQGLDQTLNQSKRHSYSGQATLFRWQNQLYFGQVTSFQLDSQHQWTVVMIVPEADFMAEIQTNRQRTMLLCGLVLVSSVGIGIWISRRLTRSLAQLTQATQTFAAGLEQPLPSSRIVEVETLAASFHQMMLEFRKANQLRQTYEQRLEQQVAEQTQALRAREAQLQLITDSISGCISYIDASYRYRFVNRTYEDWFNCKKADILGKTVEDVIGTSAYQRVRQYVERALSGETVTYEAEMPYQGDKIRHISAVLVPDLDEQQAVQGYYALITDISDRKASETKLLQAQRVAHVGSWEFDLATQKITWSEELFRIFGLDPTQPEPTYAEYVQLLHPDERSLMQTIIEQAISNGTPYEIEHRIIRPDGLIRDLLGRGEVVRDSHGQVIQLFGTAMDITERKQVEDALRQSEERWQLAIEGGNDGIWDHNLITDEHFLSPRCMEMLGYDYEEIDTFEKWFGCIHPDDQPVLQTAFQNYLNRETPVYTSEYRMRCKDGSYKWLLARGKAVWDETGTPIRAIGSLSDITLRRQAEMELQQAKEAAEAANQAKSTFLANMSHELRTPLNAILGFSQLLANHPALSKAQQEQITIINRSGEHLLNLINDILEMSKIEAGRSTFNLTGFDLHEFLTTLEQMFRLRAEQKGLQILCQLAPNLPQYVQTDAGKLRQILINLLSNAVKFTQDGQITLRVEVEGVPEASGYEAKENVQPCLVLHFEVSDTGPGIAANELESLFEPFVQSKLQKAHPDGTGLGLPISREFVRLLGGELTIASELEHGTTFWFSIPVLPAAAAVAPIQPLQGRAVALAANQPSYRILIAEDNWANRLLLLNLLQSFGFEVQEATNGQAALTLWQSWQPDLIWMDLRMPIMDGYEATRRIRAMEAARTDQTTPSTKIIALTASAFTENRAQALAVGCDDFVLKPLQTEMILEKLSEHLGVQYIYAEPDPGQPPREQSISSSPVRPTPHSLQIMPTEWIAQLYQATTQLDSEKILALLAQLPAEQAALAAALRQKVDNFDFEQILHLAEQALKGKQGNEQADEQRDEQREHLGSD</sequence>
<dbReference type="InterPro" id="IPR013656">
    <property type="entry name" value="PAS_4"/>
</dbReference>
<dbReference type="GO" id="GO:0009927">
    <property type="term" value="F:histidine phosphotransfer kinase activity"/>
    <property type="evidence" value="ECO:0007669"/>
    <property type="project" value="TreeGrafter"/>
</dbReference>
<feature type="compositionally biased region" description="Polar residues" evidence="21">
    <location>
        <begin position="1253"/>
        <end position="1262"/>
    </location>
</feature>
<dbReference type="SUPFAM" id="SSF55874">
    <property type="entry name" value="ATPase domain of HSP90 chaperone/DNA topoisomerase II/histidine kinase"/>
    <property type="match status" value="1"/>
</dbReference>
<dbReference type="InterPro" id="IPR036097">
    <property type="entry name" value="HisK_dim/P_sf"/>
</dbReference>
<evidence type="ECO:0000256" key="11">
    <source>
        <dbReference type="ARBA" id="ARBA00022741"/>
    </source>
</evidence>
<dbReference type="SMART" id="SM00091">
    <property type="entry name" value="PAS"/>
    <property type="match status" value="3"/>
</dbReference>
<dbReference type="InterPro" id="IPR011006">
    <property type="entry name" value="CheY-like_superfamily"/>
</dbReference>
<evidence type="ECO:0000259" key="27">
    <source>
        <dbReference type="PROSITE" id="PS50885"/>
    </source>
</evidence>
<feature type="domain" description="Response regulatory" evidence="24">
    <location>
        <begin position="1115"/>
        <end position="1237"/>
    </location>
</feature>
<organism evidence="28">
    <name type="scientific">Leptolyngbya sp. NK1-12</name>
    <dbReference type="NCBI Taxonomy" id="2547451"/>
    <lineage>
        <taxon>Bacteria</taxon>
        <taxon>Bacillati</taxon>
        <taxon>Cyanobacteriota</taxon>
        <taxon>Cyanophyceae</taxon>
        <taxon>Leptolyngbyales</taxon>
        <taxon>Leptolyngbyaceae</taxon>
        <taxon>Leptolyngbya group</taxon>
        <taxon>Leptolyngbya</taxon>
    </lineage>
</organism>
<dbReference type="PROSITE" id="PS50885">
    <property type="entry name" value="HAMP"/>
    <property type="match status" value="1"/>
</dbReference>
<dbReference type="FunFam" id="2.10.70.100:FF:000001">
    <property type="entry name" value="Sensory transduction histidine kinase"/>
    <property type="match status" value="1"/>
</dbReference>
<protein>
    <recommendedName>
        <fullName evidence="18">Circadian input-output histidine kinase CikA</fullName>
        <ecNumber evidence="4">2.7.13.3</ecNumber>
    </recommendedName>
</protein>
<accession>A0AA97AK30</accession>
<evidence type="ECO:0000256" key="6">
    <source>
        <dbReference type="ARBA" id="ARBA00022519"/>
    </source>
</evidence>
<evidence type="ECO:0000259" key="25">
    <source>
        <dbReference type="PROSITE" id="PS50112"/>
    </source>
</evidence>
<feature type="coiled-coil region" evidence="20">
    <location>
        <begin position="830"/>
        <end position="857"/>
    </location>
</feature>
<keyword evidence="10" id="KW-0677">Repeat</keyword>
<dbReference type="InterPro" id="IPR003594">
    <property type="entry name" value="HATPase_dom"/>
</dbReference>
<evidence type="ECO:0000256" key="2">
    <source>
        <dbReference type="ARBA" id="ARBA00004429"/>
    </source>
</evidence>
<dbReference type="PROSITE" id="PS50110">
    <property type="entry name" value="RESPONSE_REGULATORY"/>
    <property type="match status" value="1"/>
</dbReference>
<evidence type="ECO:0000256" key="4">
    <source>
        <dbReference type="ARBA" id="ARBA00012438"/>
    </source>
</evidence>
<feature type="domain" description="PAS" evidence="25">
    <location>
        <begin position="466"/>
        <end position="536"/>
    </location>
</feature>
<dbReference type="InterPro" id="IPR004358">
    <property type="entry name" value="Sig_transdc_His_kin-like_C"/>
</dbReference>
<dbReference type="GO" id="GO:0000155">
    <property type="term" value="F:phosphorelay sensor kinase activity"/>
    <property type="evidence" value="ECO:0007669"/>
    <property type="project" value="InterPro"/>
</dbReference>
<dbReference type="Gene3D" id="3.40.50.2300">
    <property type="match status" value="1"/>
</dbReference>
<keyword evidence="8" id="KW-0808">Transferase</keyword>
<dbReference type="PROSITE" id="PS50112">
    <property type="entry name" value="PAS"/>
    <property type="match status" value="3"/>
</dbReference>
<dbReference type="SMART" id="SM00388">
    <property type="entry name" value="HisKA"/>
    <property type="match status" value="1"/>
</dbReference>
<keyword evidence="12" id="KW-0418">Kinase</keyword>
<feature type="transmembrane region" description="Helical" evidence="22">
    <location>
        <begin position="372"/>
        <end position="390"/>
    </location>
</feature>
<comment type="subcellular location">
    <subcellularLocation>
        <location evidence="2">Cell inner membrane</location>
        <topology evidence="2">Multi-pass membrane protein</topology>
    </subcellularLocation>
</comment>
<dbReference type="InterPro" id="IPR000014">
    <property type="entry name" value="PAS"/>
</dbReference>
<keyword evidence="13" id="KW-0067">ATP-binding</keyword>
<feature type="domain" description="Histidine kinase" evidence="23">
    <location>
        <begin position="857"/>
        <end position="1089"/>
    </location>
</feature>
<dbReference type="Pfam" id="PF08447">
    <property type="entry name" value="PAS_3"/>
    <property type="match status" value="2"/>
</dbReference>
<dbReference type="SMART" id="SM00304">
    <property type="entry name" value="HAMP"/>
    <property type="match status" value="1"/>
</dbReference>
<dbReference type="CDD" id="cd17546">
    <property type="entry name" value="REC_hyHK_CKI1_RcsC-like"/>
    <property type="match status" value="1"/>
</dbReference>
<evidence type="ECO:0000256" key="10">
    <source>
        <dbReference type="ARBA" id="ARBA00022737"/>
    </source>
</evidence>
<dbReference type="PANTHER" id="PTHR43047:SF72">
    <property type="entry name" value="OSMOSENSING HISTIDINE PROTEIN KINASE SLN1"/>
    <property type="match status" value="1"/>
</dbReference>
<comment type="similarity">
    <text evidence="3">In the N-terminal section; belongs to the phytochrome family.</text>
</comment>
<dbReference type="CDD" id="cd06225">
    <property type="entry name" value="HAMP"/>
    <property type="match status" value="1"/>
</dbReference>